<dbReference type="PROSITE" id="PS51257">
    <property type="entry name" value="PROKAR_LIPOPROTEIN"/>
    <property type="match status" value="1"/>
</dbReference>
<reference evidence="3" key="1">
    <citation type="submission" date="2017-04" db="EMBL/GenBank/DDBJ databases">
        <authorList>
            <person name="Varghese N."/>
            <person name="Submissions S."/>
        </authorList>
    </citation>
    <scope>NUCLEOTIDE SEQUENCE [LARGE SCALE GENOMIC DNA]</scope>
    <source>
        <strain evidence="3">RKEM611</strain>
    </source>
</reference>
<sequence>MRLKQQSLAILAAAALIQGCGSSGGGDDSSSSDDETAIDTNDFTPTALAVSLPTTLTSSEGSSLRLTQDSEPGTSQSQGYWELTDKVQRIQLQLAELTLNNAILDNVYSSSCGGTLDSGSCTTTDACATITKQIINNIKATLGEEHFATEGDGLSHFEGWVGSEHCFSSVTLTALTSNDEGYNFQAEMVLDDNNSITQYWNETKDKVKVVHAFRDDFSMEGEAFSLQESSSSYYSGTSTFVFDSNAGTFKARNTFSYSYDNTVEQGEEAFTIQSLDDKLDLNGVVLKGTISSEFNGNKWSLGIEGNVDNNGGFVRTQSGWSTYEVSAMTLSAACTEGIDYGLYPSGTTATELTGDNIFFEQIGSFWCYPAASSLTGDSVYIFNQLPSDPTGLVIMEMAWPEYTETSGEAEAEAFYPTVTASALTMASLTAAPSTQYHCYEEQFSAAGSIEAWRAADGKCDSGNLNWISGDGSFGDEYFYDDSVAGEFQEISVTISGVTESEIQALSGFSDFLPYMYIAVSGSNLSTLEQYSDSFYKQVIGGAWATSPDATADTSGISNYQVDFWGSTDQLSNAELFVESFNSTTGEMSVVQVSGASFTASE</sequence>
<accession>A0A1Y6BKF4</accession>
<protein>
    <submittedName>
        <fullName evidence="2">Uncharacterized protein</fullName>
    </submittedName>
</protein>
<evidence type="ECO:0000313" key="3">
    <source>
        <dbReference type="Proteomes" id="UP000192907"/>
    </source>
</evidence>
<dbReference type="RefSeq" id="WP_132318110.1">
    <property type="nucleotide sequence ID" value="NZ_FWZT01000006.1"/>
</dbReference>
<dbReference type="Proteomes" id="UP000192907">
    <property type="component" value="Unassembled WGS sequence"/>
</dbReference>
<evidence type="ECO:0000313" key="2">
    <source>
        <dbReference type="EMBL" id="SMF16141.1"/>
    </source>
</evidence>
<evidence type="ECO:0000256" key="1">
    <source>
        <dbReference type="SAM" id="MobiDB-lite"/>
    </source>
</evidence>
<proteinExistence type="predicted"/>
<dbReference type="AlphaFoldDB" id="A0A1Y6BKF4"/>
<dbReference type="EMBL" id="FWZT01000006">
    <property type="protein sequence ID" value="SMF16141.1"/>
    <property type="molecule type" value="Genomic_DNA"/>
</dbReference>
<gene>
    <name evidence="2" type="ORF">SAMN06296036_10619</name>
</gene>
<keyword evidence="3" id="KW-1185">Reference proteome</keyword>
<feature type="compositionally biased region" description="Polar residues" evidence="1">
    <location>
        <begin position="52"/>
        <end position="78"/>
    </location>
</feature>
<organism evidence="2 3">
    <name type="scientific">Pseudobacteriovorax antillogorgiicola</name>
    <dbReference type="NCBI Taxonomy" id="1513793"/>
    <lineage>
        <taxon>Bacteria</taxon>
        <taxon>Pseudomonadati</taxon>
        <taxon>Bdellovibrionota</taxon>
        <taxon>Oligoflexia</taxon>
        <taxon>Oligoflexales</taxon>
        <taxon>Pseudobacteriovoracaceae</taxon>
        <taxon>Pseudobacteriovorax</taxon>
    </lineage>
</organism>
<name>A0A1Y6BKF4_9BACT</name>
<feature type="region of interest" description="Disordered" evidence="1">
    <location>
        <begin position="23"/>
        <end position="78"/>
    </location>
</feature>